<feature type="domain" description="CAP-Gly" evidence="3">
    <location>
        <begin position="27"/>
        <end position="70"/>
    </location>
</feature>
<dbReference type="AlphaFoldDB" id="Q751X3"/>
<dbReference type="OMA" id="YQKKIGC"/>
<feature type="compositionally biased region" description="Polar residues" evidence="2">
    <location>
        <begin position="162"/>
        <end position="171"/>
    </location>
</feature>
<evidence type="ECO:0000256" key="1">
    <source>
        <dbReference type="SAM" id="Coils"/>
    </source>
</evidence>
<dbReference type="eggNOG" id="KOG4568">
    <property type="taxonomic scope" value="Eukaryota"/>
</dbReference>
<accession>Q751X3</accession>
<dbReference type="RefSeq" id="NP_986250.2">
    <property type="nucleotide sequence ID" value="NM_212386.2"/>
</dbReference>
<dbReference type="GO" id="GO:0005819">
    <property type="term" value="C:spindle"/>
    <property type="evidence" value="ECO:0000318"/>
    <property type="project" value="GO_Central"/>
</dbReference>
<dbReference type="EMBL" id="AE016819">
    <property type="protein sequence ID" value="AAS54074.2"/>
    <property type="molecule type" value="Genomic_DNA"/>
</dbReference>
<dbReference type="GO" id="GO:0000743">
    <property type="term" value="P:nuclear migration involved in conjugation with cellular fusion"/>
    <property type="evidence" value="ECO:0000318"/>
    <property type="project" value="GO_Central"/>
</dbReference>
<evidence type="ECO:0000313" key="5">
    <source>
        <dbReference type="Proteomes" id="UP000000591"/>
    </source>
</evidence>
<dbReference type="GO" id="GO:0000132">
    <property type="term" value="P:establishment of mitotic spindle orientation"/>
    <property type="evidence" value="ECO:0000318"/>
    <property type="project" value="GO_Central"/>
</dbReference>
<organism evidence="4 5">
    <name type="scientific">Eremothecium gossypii (strain ATCC 10895 / CBS 109.51 / FGSC 9923 / NRRL Y-1056)</name>
    <name type="common">Yeast</name>
    <name type="synonym">Ashbya gossypii</name>
    <dbReference type="NCBI Taxonomy" id="284811"/>
    <lineage>
        <taxon>Eukaryota</taxon>
        <taxon>Fungi</taxon>
        <taxon>Dikarya</taxon>
        <taxon>Ascomycota</taxon>
        <taxon>Saccharomycotina</taxon>
        <taxon>Saccharomycetes</taxon>
        <taxon>Saccharomycetales</taxon>
        <taxon>Saccharomycetaceae</taxon>
        <taxon>Eremothecium</taxon>
    </lineage>
</organism>
<dbReference type="InParanoid" id="Q751X3"/>
<dbReference type="FunCoup" id="Q751X3">
    <property type="interactions" value="189"/>
</dbReference>
<dbReference type="KEGG" id="ago:AGOS_AFR702W"/>
<dbReference type="Proteomes" id="UP000000591">
    <property type="component" value="Chromosome VI"/>
</dbReference>
<gene>
    <name evidence="4" type="ORF">AGOS_AFR702W</name>
</gene>
<evidence type="ECO:0000259" key="3">
    <source>
        <dbReference type="PROSITE" id="PS50245"/>
    </source>
</evidence>
<dbReference type="HOGENOM" id="CLU_031641_0_0_1"/>
<reference evidence="4 5" key="1">
    <citation type="journal article" date="2004" name="Science">
        <title>The Ashbya gossypii genome as a tool for mapping the ancient Saccharomyces cerevisiae genome.</title>
        <authorList>
            <person name="Dietrich F.S."/>
            <person name="Voegeli S."/>
            <person name="Brachat S."/>
            <person name="Lerch A."/>
            <person name="Gates K."/>
            <person name="Steiner S."/>
            <person name="Mohr C."/>
            <person name="Pohlmann R."/>
            <person name="Luedi P."/>
            <person name="Choi S."/>
            <person name="Wing R.A."/>
            <person name="Flavier A."/>
            <person name="Gaffney T.D."/>
            <person name="Philippsen P."/>
        </authorList>
    </citation>
    <scope>NUCLEOTIDE SEQUENCE [LARGE SCALE GENOMIC DNA]</scope>
    <source>
        <strain evidence="5">ATCC 10895 / CBS 109.51 / FGSC 9923 / NRRL Y-1056</strain>
    </source>
</reference>
<dbReference type="GO" id="GO:0005816">
    <property type="term" value="C:spindle pole body"/>
    <property type="evidence" value="ECO:0000318"/>
    <property type="project" value="GO_Central"/>
</dbReference>
<feature type="coiled-coil region" evidence="1">
    <location>
        <begin position="248"/>
        <end position="376"/>
    </location>
</feature>
<feature type="region of interest" description="Disordered" evidence="2">
    <location>
        <begin position="87"/>
        <end position="207"/>
    </location>
</feature>
<dbReference type="SUPFAM" id="SSF74924">
    <property type="entry name" value="Cap-Gly domain"/>
    <property type="match status" value="1"/>
</dbReference>
<dbReference type="InterPro" id="IPR000938">
    <property type="entry name" value="CAP-Gly_domain"/>
</dbReference>
<dbReference type="InterPro" id="IPR036859">
    <property type="entry name" value="CAP-Gly_dom_sf"/>
</dbReference>
<dbReference type="GO" id="GO:0005875">
    <property type="term" value="C:microtubule associated complex"/>
    <property type="evidence" value="ECO:0000318"/>
    <property type="project" value="GO_Central"/>
</dbReference>
<dbReference type="Gene3D" id="2.30.30.190">
    <property type="entry name" value="CAP Gly-rich-like domain"/>
    <property type="match status" value="1"/>
</dbReference>
<keyword evidence="5" id="KW-1185">Reference proteome</keyword>
<protein>
    <submittedName>
        <fullName evidence="4">AFR702Wp</fullName>
    </submittedName>
</protein>
<dbReference type="SMART" id="SM01052">
    <property type="entry name" value="CAP_GLY"/>
    <property type="match status" value="1"/>
</dbReference>
<sequence>MSDKYQDRIGTFLQIPNVGKGQLKYIGPVEGKQGLFVGVDLLANIGKNDGTFRGKRYFETEYPQSGLFIHLQKVAWLLDQAGDGLPGGTTAAGHNPQVHAQAHGQAHPQQQRLSIVTSTSTLATNGSTGAAKTRNRASSVIYRSPTPRRVVSRAASMMSRRTLASDQSDFFSDSMEAEDRPHSENEDDVEEEEDAEDAATESADNRNSIFMTPKYFKRQSISYESKIKQQQEEILHYKRLLDDQRIVLEEIQPAIDDYEEKLRYLEAEKQRLQNTLQSEREHLAKQKQYFEAEHEQLLSVVDELHKEIKENEERMLRQRRRQTIIMEDEGQVLEMDTLKSENDRLKRQLEELLKQCEEQELLKAEWQKERARLQTDNLSLNDGYSSLSKELAETQRKLDDIVQGQSLKSGTDLASYQSEIEYLRRELEEARSLIGVKSSVHSNRHRDELGLQSKLPNESLPLFDGNKNKDAAAGRLLWCALCEKDGHTAFECTEVAF</sequence>
<reference evidence="5" key="2">
    <citation type="journal article" date="2013" name="G3 (Bethesda)">
        <title>Genomes of Ashbya fungi isolated from insects reveal four mating-type loci, numerous translocations, lack of transposons, and distinct gene duplications.</title>
        <authorList>
            <person name="Dietrich F.S."/>
            <person name="Voegeli S."/>
            <person name="Kuo S."/>
            <person name="Philippsen P."/>
        </authorList>
    </citation>
    <scope>GENOME REANNOTATION</scope>
    <source>
        <strain evidence="5">ATCC 10895 / CBS 109.51 / FGSC 9923 / NRRL Y-1056</strain>
    </source>
</reference>
<proteinExistence type="predicted"/>
<evidence type="ECO:0000313" key="4">
    <source>
        <dbReference type="EMBL" id="AAS54074.2"/>
    </source>
</evidence>
<dbReference type="GO" id="GO:0051286">
    <property type="term" value="C:cell tip"/>
    <property type="evidence" value="ECO:0000318"/>
    <property type="project" value="GO_Central"/>
</dbReference>
<dbReference type="PROSITE" id="PS50245">
    <property type="entry name" value="CAP_GLY_2"/>
    <property type="match status" value="1"/>
</dbReference>
<dbReference type="Pfam" id="PF01302">
    <property type="entry name" value="CAP_GLY"/>
    <property type="match status" value="1"/>
</dbReference>
<keyword evidence="1" id="KW-0175">Coiled coil</keyword>
<feature type="compositionally biased region" description="Polar residues" evidence="2">
    <location>
        <begin position="112"/>
        <end position="130"/>
    </location>
</feature>
<evidence type="ECO:0000256" key="2">
    <source>
        <dbReference type="SAM" id="MobiDB-lite"/>
    </source>
</evidence>
<dbReference type="PROSITE" id="PS00845">
    <property type="entry name" value="CAP_GLY_1"/>
    <property type="match status" value="1"/>
</dbReference>
<feature type="compositionally biased region" description="Acidic residues" evidence="2">
    <location>
        <begin position="185"/>
        <end position="199"/>
    </location>
</feature>
<name>Q751X3_EREGS</name>
<dbReference type="STRING" id="284811.Q751X3"/>
<dbReference type="OrthoDB" id="2130750at2759"/>
<dbReference type="GeneID" id="4622539"/>
<feature type="compositionally biased region" description="Low complexity" evidence="2">
    <location>
        <begin position="97"/>
        <end position="111"/>
    </location>
</feature>